<keyword evidence="5" id="KW-0804">Transcription</keyword>
<dbReference type="GO" id="GO:0003700">
    <property type="term" value="F:DNA-binding transcription factor activity"/>
    <property type="evidence" value="ECO:0007669"/>
    <property type="project" value="InterPro"/>
</dbReference>
<organism evidence="7 8">
    <name type="scientific">Mesoterricola sediminis</name>
    <dbReference type="NCBI Taxonomy" id="2927980"/>
    <lineage>
        <taxon>Bacteria</taxon>
        <taxon>Pseudomonadati</taxon>
        <taxon>Acidobacteriota</taxon>
        <taxon>Holophagae</taxon>
        <taxon>Holophagales</taxon>
        <taxon>Holophagaceae</taxon>
        <taxon>Mesoterricola</taxon>
    </lineage>
</organism>
<proteinExistence type="inferred from homology"/>
<gene>
    <name evidence="7" type="ORF">METESE_33530</name>
</gene>
<dbReference type="Pfam" id="PF03466">
    <property type="entry name" value="LysR_substrate"/>
    <property type="match status" value="1"/>
</dbReference>
<dbReference type="KEGG" id="msea:METESE_33530"/>
<dbReference type="PRINTS" id="PR00039">
    <property type="entry name" value="HTHLYSR"/>
</dbReference>
<evidence type="ECO:0000313" key="7">
    <source>
        <dbReference type="EMBL" id="BDU78395.1"/>
    </source>
</evidence>
<comment type="similarity">
    <text evidence="1">Belongs to the LysR transcriptional regulatory family.</text>
</comment>
<dbReference type="PANTHER" id="PTHR30293:SF2">
    <property type="entry name" value="TRANSCRIPTIONAL ACTIVATOR PROTEIN NHAR"/>
    <property type="match status" value="1"/>
</dbReference>
<evidence type="ECO:0000259" key="6">
    <source>
        <dbReference type="PROSITE" id="PS50931"/>
    </source>
</evidence>
<dbReference type="Proteomes" id="UP001228113">
    <property type="component" value="Chromosome"/>
</dbReference>
<dbReference type="GO" id="GO:0003677">
    <property type="term" value="F:DNA binding"/>
    <property type="evidence" value="ECO:0007669"/>
    <property type="project" value="UniProtKB-KW"/>
</dbReference>
<dbReference type="EMBL" id="AP027081">
    <property type="protein sequence ID" value="BDU78395.1"/>
    <property type="molecule type" value="Genomic_DNA"/>
</dbReference>
<keyword evidence="2" id="KW-0805">Transcription regulation</keyword>
<dbReference type="PANTHER" id="PTHR30293">
    <property type="entry name" value="TRANSCRIPTIONAL REGULATORY PROTEIN NAC-RELATED"/>
    <property type="match status" value="1"/>
</dbReference>
<dbReference type="InterPro" id="IPR000847">
    <property type="entry name" value="LysR_HTH_N"/>
</dbReference>
<protein>
    <submittedName>
        <fullName evidence="7">Transcriptional activator NhaR</fullName>
    </submittedName>
</protein>
<evidence type="ECO:0000256" key="5">
    <source>
        <dbReference type="ARBA" id="ARBA00023163"/>
    </source>
</evidence>
<dbReference type="Pfam" id="PF00126">
    <property type="entry name" value="HTH_1"/>
    <property type="match status" value="1"/>
</dbReference>
<name>A0AA48KEU0_9BACT</name>
<keyword evidence="4" id="KW-0010">Activator</keyword>
<feature type="domain" description="HTH lysR-type" evidence="6">
    <location>
        <begin position="9"/>
        <end position="66"/>
    </location>
</feature>
<reference evidence="7" key="1">
    <citation type="journal article" date="2023" name="Int. J. Syst. Evol. Microbiol.">
        <title>Mesoterricola silvestris gen. nov., sp. nov., Mesoterricola sediminis sp. nov., Geothrix oryzae sp. nov., Geothrix edaphica sp. nov., Geothrix rubra sp. nov., and Geothrix limicola sp. nov., six novel members of Acidobacteriota isolated from soils.</title>
        <authorList>
            <person name="Itoh H."/>
            <person name="Sugisawa Y."/>
            <person name="Mise K."/>
            <person name="Xu Z."/>
            <person name="Kuniyasu M."/>
            <person name="Ushijima N."/>
            <person name="Kawano K."/>
            <person name="Kobayashi E."/>
            <person name="Shiratori Y."/>
            <person name="Masuda Y."/>
            <person name="Senoo K."/>
        </authorList>
    </citation>
    <scope>NUCLEOTIDE SEQUENCE</scope>
    <source>
        <strain evidence="7">W786</strain>
    </source>
</reference>
<dbReference type="Gene3D" id="3.40.190.290">
    <property type="match status" value="1"/>
</dbReference>
<sequence>MYHPGVDWLNYHHLLYFWTVAREGSVTAAARTLNLSQPALSTQIRALEESLGERLFEKAGRGLRLTGAGQVAFRYADEIFTLGREFRQALKGRPTGRALRLVVGVSDVLPKLMVQRLLRPALRLGEPLHLTCREGTLPLLLEALQAHEVDIVLSDVPCTPVTGPRAFNHLLGECGVELFGSPDLVARHPGPFPEALNGAPFLLPSEGHALRRGLDTWFERRGLHPVISGEFDDSALLMTFGEEGLGFLAAHAAISGEVARAHGLVGLGPMDGLKGRIYAVSAERRLVHPAVLAVLEAAKAEIFL</sequence>
<evidence type="ECO:0000313" key="8">
    <source>
        <dbReference type="Proteomes" id="UP001228113"/>
    </source>
</evidence>
<dbReference type="Gene3D" id="1.10.10.10">
    <property type="entry name" value="Winged helix-like DNA-binding domain superfamily/Winged helix DNA-binding domain"/>
    <property type="match status" value="1"/>
</dbReference>
<dbReference type="GO" id="GO:2000142">
    <property type="term" value="P:regulation of DNA-templated transcription initiation"/>
    <property type="evidence" value="ECO:0007669"/>
    <property type="project" value="TreeGrafter"/>
</dbReference>
<dbReference type="SUPFAM" id="SSF53850">
    <property type="entry name" value="Periplasmic binding protein-like II"/>
    <property type="match status" value="1"/>
</dbReference>
<dbReference type="AlphaFoldDB" id="A0AA48KEU0"/>
<dbReference type="PROSITE" id="PS50931">
    <property type="entry name" value="HTH_LYSR"/>
    <property type="match status" value="1"/>
</dbReference>
<accession>A0AA48KEU0</accession>
<evidence type="ECO:0000256" key="3">
    <source>
        <dbReference type="ARBA" id="ARBA00023125"/>
    </source>
</evidence>
<keyword evidence="8" id="KW-1185">Reference proteome</keyword>
<dbReference type="InterPro" id="IPR036390">
    <property type="entry name" value="WH_DNA-bd_sf"/>
</dbReference>
<dbReference type="SUPFAM" id="SSF46785">
    <property type="entry name" value="Winged helix' DNA-binding domain"/>
    <property type="match status" value="1"/>
</dbReference>
<evidence type="ECO:0000256" key="1">
    <source>
        <dbReference type="ARBA" id="ARBA00009437"/>
    </source>
</evidence>
<dbReference type="InterPro" id="IPR005119">
    <property type="entry name" value="LysR_subst-bd"/>
</dbReference>
<keyword evidence="3" id="KW-0238">DNA-binding</keyword>
<evidence type="ECO:0000256" key="2">
    <source>
        <dbReference type="ARBA" id="ARBA00023015"/>
    </source>
</evidence>
<evidence type="ECO:0000256" key="4">
    <source>
        <dbReference type="ARBA" id="ARBA00023159"/>
    </source>
</evidence>
<dbReference type="FunFam" id="1.10.10.10:FF:000001">
    <property type="entry name" value="LysR family transcriptional regulator"/>
    <property type="match status" value="1"/>
</dbReference>
<dbReference type="InterPro" id="IPR036388">
    <property type="entry name" value="WH-like_DNA-bd_sf"/>
</dbReference>